<name>A0AAD5DZI9_9CHLO</name>
<reference evidence="5" key="1">
    <citation type="submission" date="2020-11" db="EMBL/GenBank/DDBJ databases">
        <title>Chlorella ohadii genome sequencing and assembly.</title>
        <authorList>
            <person name="Murik O."/>
            <person name="Treves H."/>
            <person name="Kedem I."/>
            <person name="Shotland Y."/>
            <person name="Kaplan A."/>
        </authorList>
    </citation>
    <scope>NUCLEOTIDE SEQUENCE</scope>
    <source>
        <strain evidence="5">1</strain>
    </source>
</reference>
<dbReference type="PANTHER" id="PTHR31356:SF8">
    <property type="entry name" value="L-ASCORBATE PEROXIDASE 6-RELATED"/>
    <property type="match status" value="1"/>
</dbReference>
<comment type="similarity">
    <text evidence="2">Belongs to the peroxidase family. Ascorbate peroxidase subfamily.</text>
</comment>
<dbReference type="EMBL" id="JADXDR010000001">
    <property type="protein sequence ID" value="KAI7846492.1"/>
    <property type="molecule type" value="Genomic_DNA"/>
</dbReference>
<dbReference type="PRINTS" id="PR00458">
    <property type="entry name" value="PEROXIDASE"/>
</dbReference>
<dbReference type="Pfam" id="PF00141">
    <property type="entry name" value="peroxidase"/>
    <property type="match status" value="1"/>
</dbReference>
<evidence type="ECO:0000259" key="4">
    <source>
        <dbReference type="PROSITE" id="PS50873"/>
    </source>
</evidence>
<evidence type="ECO:0000256" key="1">
    <source>
        <dbReference type="ARBA" id="ARBA00001970"/>
    </source>
</evidence>
<dbReference type="GO" id="GO:0034599">
    <property type="term" value="P:cellular response to oxidative stress"/>
    <property type="evidence" value="ECO:0007669"/>
    <property type="project" value="InterPro"/>
</dbReference>
<dbReference type="InterPro" id="IPR010255">
    <property type="entry name" value="Haem_peroxidase_sf"/>
</dbReference>
<dbReference type="Proteomes" id="UP001205105">
    <property type="component" value="Unassembled WGS sequence"/>
</dbReference>
<dbReference type="InterPro" id="IPR019793">
    <property type="entry name" value="Peroxidases_heam-ligand_BS"/>
</dbReference>
<evidence type="ECO:0000256" key="2">
    <source>
        <dbReference type="ARBA" id="ARBA00006873"/>
    </source>
</evidence>
<feature type="domain" description="Plant heme peroxidase family profile" evidence="4">
    <location>
        <begin position="24"/>
        <end position="252"/>
    </location>
</feature>
<dbReference type="Gene3D" id="1.10.520.10">
    <property type="match status" value="1"/>
</dbReference>
<dbReference type="PANTHER" id="PTHR31356">
    <property type="entry name" value="THYLAKOID LUMENAL 29 KDA PROTEIN, CHLOROPLASTIC-RELATED"/>
    <property type="match status" value="1"/>
</dbReference>
<dbReference type="AlphaFoldDB" id="A0AAD5DZI9"/>
<dbReference type="PROSITE" id="PS50873">
    <property type="entry name" value="PEROXIDASE_4"/>
    <property type="match status" value="1"/>
</dbReference>
<comment type="cofactor">
    <cofactor evidence="1">
        <name>heme b</name>
        <dbReference type="ChEBI" id="CHEBI:60344"/>
    </cofactor>
</comment>
<proteinExistence type="inferred from homology"/>
<keyword evidence="3" id="KW-0560">Oxidoreductase</keyword>
<dbReference type="InterPro" id="IPR044831">
    <property type="entry name" value="Ccp1-like"/>
</dbReference>
<accession>A0AAD5DZI9</accession>
<dbReference type="GO" id="GO:0042744">
    <property type="term" value="P:hydrogen peroxide catabolic process"/>
    <property type="evidence" value="ECO:0007669"/>
    <property type="project" value="TreeGrafter"/>
</dbReference>
<dbReference type="InterPro" id="IPR002016">
    <property type="entry name" value="Haem_peroxidase"/>
</dbReference>
<dbReference type="SUPFAM" id="SSF48113">
    <property type="entry name" value="Heme-dependent peroxidases"/>
    <property type="match status" value="1"/>
</dbReference>
<organism evidence="5 6">
    <name type="scientific">Chlorella ohadii</name>
    <dbReference type="NCBI Taxonomy" id="2649997"/>
    <lineage>
        <taxon>Eukaryota</taxon>
        <taxon>Viridiplantae</taxon>
        <taxon>Chlorophyta</taxon>
        <taxon>core chlorophytes</taxon>
        <taxon>Trebouxiophyceae</taxon>
        <taxon>Chlorellales</taxon>
        <taxon>Chlorellaceae</taxon>
        <taxon>Chlorella clade</taxon>
        <taxon>Chlorella</taxon>
    </lineage>
</organism>
<sequence length="252" mass="26464">MSTIPTRGSLCHLSCRCSSKKTGGANGSIRLELSTAVRNMREAARLVDNWRRAINAKLAADPQVPAGTAISYADIVQLAGAAAAISTGLPKDALWKPLPVGRVDSPPLSQTAAASTDDTALLPPANLDFGQLACLFLANGYTLFELVALSGAHSIGFRQTPPVAGTPPTLVPLTATPHTFNTDYYSQVLGGSAAFRTDNVLRDPRTLATVQRFAADQAAFHTGFASAYLKMSKMGATWKSYGAKLVAAKKMG</sequence>
<dbReference type="GO" id="GO:0000302">
    <property type="term" value="P:response to reactive oxygen species"/>
    <property type="evidence" value="ECO:0007669"/>
    <property type="project" value="TreeGrafter"/>
</dbReference>
<dbReference type="GO" id="GO:0020037">
    <property type="term" value="F:heme binding"/>
    <property type="evidence" value="ECO:0007669"/>
    <property type="project" value="InterPro"/>
</dbReference>
<evidence type="ECO:0000313" key="5">
    <source>
        <dbReference type="EMBL" id="KAI7846492.1"/>
    </source>
</evidence>
<keyword evidence="6" id="KW-1185">Reference proteome</keyword>
<dbReference type="Gene3D" id="1.10.420.10">
    <property type="entry name" value="Peroxidase, domain 2"/>
    <property type="match status" value="1"/>
</dbReference>
<protein>
    <recommendedName>
        <fullName evidence="4">Plant heme peroxidase family profile domain-containing protein</fullName>
    </recommendedName>
</protein>
<dbReference type="GO" id="GO:0004601">
    <property type="term" value="F:peroxidase activity"/>
    <property type="evidence" value="ECO:0007669"/>
    <property type="project" value="InterPro"/>
</dbReference>
<comment type="caution">
    <text evidence="5">The sequence shown here is derived from an EMBL/GenBank/DDBJ whole genome shotgun (WGS) entry which is preliminary data.</text>
</comment>
<evidence type="ECO:0000256" key="3">
    <source>
        <dbReference type="ARBA" id="ARBA00023002"/>
    </source>
</evidence>
<dbReference type="PROSITE" id="PS00435">
    <property type="entry name" value="PEROXIDASE_1"/>
    <property type="match status" value="1"/>
</dbReference>
<gene>
    <name evidence="5" type="ORF">COHA_000027</name>
</gene>
<evidence type="ECO:0000313" key="6">
    <source>
        <dbReference type="Proteomes" id="UP001205105"/>
    </source>
</evidence>